<name>A0A075AHK6_OPIVI</name>
<protein>
    <recommendedName>
        <fullName evidence="12">Calcium activated potassium channel subunit</fullName>
    </recommendedName>
</protein>
<evidence type="ECO:0000256" key="3">
    <source>
        <dbReference type="ARBA" id="ARBA00022692"/>
    </source>
</evidence>
<dbReference type="GeneID" id="20317610"/>
<dbReference type="KEGG" id="ovi:T265_03423"/>
<keyword evidence="4 9" id="KW-1133">Transmembrane helix</keyword>
<evidence type="ECO:0000256" key="7">
    <source>
        <dbReference type="ARBA" id="ARBA00023180"/>
    </source>
</evidence>
<dbReference type="EMBL" id="KL596667">
    <property type="protein sequence ID" value="KER30049.1"/>
    <property type="molecule type" value="Genomic_DNA"/>
</dbReference>
<dbReference type="GO" id="GO:0015459">
    <property type="term" value="F:potassium channel regulator activity"/>
    <property type="evidence" value="ECO:0007669"/>
    <property type="project" value="TreeGrafter"/>
</dbReference>
<feature type="transmembrane region" description="Helical" evidence="9">
    <location>
        <begin position="318"/>
        <end position="343"/>
    </location>
</feature>
<evidence type="ECO:0000256" key="6">
    <source>
        <dbReference type="ARBA" id="ARBA00023136"/>
    </source>
</evidence>
<dbReference type="Proteomes" id="UP000054324">
    <property type="component" value="Unassembled WGS sequence"/>
</dbReference>
<dbReference type="InterPro" id="IPR003930">
    <property type="entry name" value="K_chnl_Ca-activ_BK_bsu"/>
</dbReference>
<keyword evidence="2" id="KW-0813">Transport</keyword>
<keyword evidence="11" id="KW-1185">Reference proteome</keyword>
<dbReference type="AlphaFoldDB" id="A0A075AHK6"/>
<sequence length="357" mass="40569">MLQATASLIAEARGEEQGRLLPYMGTKREGSSVASYPSKRDYQRRIGFSVTVRLRNRVCSDSCLKFVYLSCATLVSASFIIECILLHLIVVPYLSESVFEPGICKYNGSRRDDSPKKCENKCSKERSSFPCLQIRVVFTPLHVDPNQSHHNQTGDTDDRELSATLDSVIRNQLDSPFASHWIPQQNEDIPVNARYNFSSPESRVLYLFDYFSTFAAHKASRCSTSPCHRREEDNKDAVEDFKRVLWRQHIFLCYARPRKAPHSTEPHNQVAGINQPGLVTTTTSTILDLEETTQSPVWQRRDPKDAAAIIYRLYTPTMFFHSLCWPGGIFLSALVILLFTYLADGCQAWARDKTVIA</sequence>
<dbReference type="GO" id="GO:0005513">
    <property type="term" value="P:detection of calcium ion"/>
    <property type="evidence" value="ECO:0007669"/>
    <property type="project" value="TreeGrafter"/>
</dbReference>
<keyword evidence="8" id="KW-0407">Ion channel</keyword>
<dbReference type="CTD" id="20317610"/>
<comment type="subcellular location">
    <subcellularLocation>
        <location evidence="1">Membrane</location>
        <topology evidence="1">Multi-pass membrane protein</topology>
    </subcellularLocation>
</comment>
<proteinExistence type="predicted"/>
<dbReference type="RefSeq" id="XP_009166171.1">
    <property type="nucleotide sequence ID" value="XM_009167907.1"/>
</dbReference>
<keyword evidence="6 9" id="KW-0472">Membrane</keyword>
<evidence type="ECO:0000313" key="10">
    <source>
        <dbReference type="EMBL" id="KER30049.1"/>
    </source>
</evidence>
<keyword evidence="3 9" id="KW-0812">Transmembrane</keyword>
<organism evidence="10 11">
    <name type="scientific">Opisthorchis viverrini</name>
    <name type="common">Southeast Asian liver fluke</name>
    <dbReference type="NCBI Taxonomy" id="6198"/>
    <lineage>
        <taxon>Eukaryota</taxon>
        <taxon>Metazoa</taxon>
        <taxon>Spiralia</taxon>
        <taxon>Lophotrochozoa</taxon>
        <taxon>Platyhelminthes</taxon>
        <taxon>Trematoda</taxon>
        <taxon>Digenea</taxon>
        <taxon>Opisthorchiida</taxon>
        <taxon>Opisthorchiata</taxon>
        <taxon>Opisthorchiidae</taxon>
        <taxon>Opisthorchis</taxon>
    </lineage>
</organism>
<evidence type="ECO:0000313" key="11">
    <source>
        <dbReference type="Proteomes" id="UP000054324"/>
    </source>
</evidence>
<dbReference type="OrthoDB" id="6224119at2759"/>
<evidence type="ECO:0000256" key="4">
    <source>
        <dbReference type="ARBA" id="ARBA00022989"/>
    </source>
</evidence>
<evidence type="ECO:0000256" key="8">
    <source>
        <dbReference type="ARBA" id="ARBA00023303"/>
    </source>
</evidence>
<dbReference type="GO" id="GO:0008076">
    <property type="term" value="C:voltage-gated potassium channel complex"/>
    <property type="evidence" value="ECO:0007669"/>
    <property type="project" value="TreeGrafter"/>
</dbReference>
<evidence type="ECO:0008006" key="12">
    <source>
        <dbReference type="Google" id="ProtNLM"/>
    </source>
</evidence>
<dbReference type="PANTHER" id="PTHR10258">
    <property type="entry name" value="CALCIUM-ACTIVATED POTASSIUM CHANNEL SUBUNIT BETA"/>
    <property type="match status" value="1"/>
</dbReference>
<evidence type="ECO:0000256" key="2">
    <source>
        <dbReference type="ARBA" id="ARBA00022448"/>
    </source>
</evidence>
<gene>
    <name evidence="10" type="ORF">T265_03423</name>
</gene>
<evidence type="ECO:0000256" key="1">
    <source>
        <dbReference type="ARBA" id="ARBA00004141"/>
    </source>
</evidence>
<evidence type="ECO:0000256" key="5">
    <source>
        <dbReference type="ARBA" id="ARBA00023065"/>
    </source>
</evidence>
<dbReference type="GO" id="GO:0015269">
    <property type="term" value="F:calcium-activated potassium channel activity"/>
    <property type="evidence" value="ECO:0007669"/>
    <property type="project" value="InterPro"/>
</dbReference>
<keyword evidence="7" id="KW-0325">Glycoprotein</keyword>
<dbReference type="PANTHER" id="PTHR10258:SF8">
    <property type="entry name" value="CALCIUM-ACTIVATED POTASSIUM CHANNEL BK ALPHA SUBUNIT DOMAIN-CONTAINING PROTEIN"/>
    <property type="match status" value="1"/>
</dbReference>
<accession>A0A075AHK6</accession>
<evidence type="ECO:0000256" key="9">
    <source>
        <dbReference type="SAM" id="Phobius"/>
    </source>
</evidence>
<keyword evidence="5" id="KW-0406">Ion transport</keyword>
<reference evidence="10 11" key="1">
    <citation type="submission" date="2013-11" db="EMBL/GenBank/DDBJ databases">
        <title>Opisthorchis viverrini - life in the bile duct.</title>
        <authorList>
            <person name="Young N.D."/>
            <person name="Nagarajan N."/>
            <person name="Lin S.J."/>
            <person name="Korhonen P.K."/>
            <person name="Jex A.R."/>
            <person name="Hall R.S."/>
            <person name="Safavi-Hemami H."/>
            <person name="Kaewkong W."/>
            <person name="Bertrand D."/>
            <person name="Gao S."/>
            <person name="Seet Q."/>
            <person name="Wongkham S."/>
            <person name="Teh B.T."/>
            <person name="Wongkham C."/>
            <person name="Intapan P.M."/>
            <person name="Maleewong W."/>
            <person name="Yang X."/>
            <person name="Hu M."/>
            <person name="Wang Z."/>
            <person name="Hofmann A."/>
            <person name="Sternberg P.W."/>
            <person name="Tan P."/>
            <person name="Wang J."/>
            <person name="Gasser R.B."/>
        </authorList>
    </citation>
    <scope>NUCLEOTIDE SEQUENCE [LARGE SCALE GENOMIC DNA]</scope>
</reference>